<keyword evidence="1 5" id="KW-0723">Serine/threonine-protein kinase</keyword>
<evidence type="ECO:0000313" key="8">
    <source>
        <dbReference type="Proteomes" id="UP001470230"/>
    </source>
</evidence>
<dbReference type="Proteomes" id="UP001470230">
    <property type="component" value="Unassembled WGS sequence"/>
</dbReference>
<reference evidence="7 8" key="1">
    <citation type="submission" date="2024-04" db="EMBL/GenBank/DDBJ databases">
        <title>Tritrichomonas musculus Genome.</title>
        <authorList>
            <person name="Alves-Ferreira E."/>
            <person name="Grigg M."/>
            <person name="Lorenzi H."/>
            <person name="Galac M."/>
        </authorList>
    </citation>
    <scope>NUCLEOTIDE SEQUENCE [LARGE SCALE GENOMIC DNA]</scope>
    <source>
        <strain evidence="7 8">EAF2021</strain>
    </source>
</reference>
<dbReference type="SMART" id="SM00220">
    <property type="entry name" value="S_TKc"/>
    <property type="match status" value="1"/>
</dbReference>
<comment type="caution">
    <text evidence="7">The sequence shown here is derived from an EMBL/GenBank/DDBJ whole genome shotgun (WGS) entry which is preliminary data.</text>
</comment>
<dbReference type="PROSITE" id="PS00107">
    <property type="entry name" value="PROTEIN_KINASE_ATP"/>
    <property type="match status" value="1"/>
</dbReference>
<evidence type="ECO:0000256" key="2">
    <source>
        <dbReference type="ARBA" id="ARBA00022741"/>
    </source>
</evidence>
<feature type="domain" description="Protein kinase" evidence="6">
    <location>
        <begin position="18"/>
        <end position="289"/>
    </location>
</feature>
<dbReference type="InterPro" id="IPR000719">
    <property type="entry name" value="Prot_kinase_dom"/>
</dbReference>
<evidence type="ECO:0000256" key="4">
    <source>
        <dbReference type="PROSITE-ProRule" id="PRU10141"/>
    </source>
</evidence>
<evidence type="ECO:0000256" key="3">
    <source>
        <dbReference type="ARBA" id="ARBA00022840"/>
    </source>
</evidence>
<dbReference type="InterPro" id="IPR017441">
    <property type="entry name" value="Protein_kinase_ATP_BS"/>
</dbReference>
<sequence length="331" mass="37693">MKNLFINFQDNHTSLENFVQKEEIGEGSFGKVYLVKDKGTGEQYAAKVLNVEINNLLQEDKISLSHEVNINAGMNHPAVLKFIGYSPNNFRGGPNPVILTEYCKNGSLQSLISNHAKYCDIWYDTKKLITIFGIAIGMRYLHSNNIIHRDLKTDNILMDDILCPKIADFGLSKKIHLDPNSMSLQSAKNFKGTPIFTAPEVFQTKECTEMSDVYAFGFILYEIVTNTTLGNPTYMTLAFRVASGQPPNFKDQIPDSYRQLIERCWSFNPSDRPKFSEIVSMLKTDKGFITEKVKEDDFRYYVKSIEELPSSFNTRKIIKPEDYISSNLGIL</sequence>
<dbReference type="PIRSF" id="PIRSF000654">
    <property type="entry name" value="Integrin-linked_kinase"/>
    <property type="match status" value="1"/>
</dbReference>
<dbReference type="InterPro" id="IPR011009">
    <property type="entry name" value="Kinase-like_dom_sf"/>
</dbReference>
<feature type="binding site" evidence="4">
    <location>
        <position position="47"/>
    </location>
    <ligand>
        <name>ATP</name>
        <dbReference type="ChEBI" id="CHEBI:30616"/>
    </ligand>
</feature>
<organism evidence="7 8">
    <name type="scientific">Tritrichomonas musculus</name>
    <dbReference type="NCBI Taxonomy" id="1915356"/>
    <lineage>
        <taxon>Eukaryota</taxon>
        <taxon>Metamonada</taxon>
        <taxon>Parabasalia</taxon>
        <taxon>Tritrichomonadida</taxon>
        <taxon>Tritrichomonadidae</taxon>
        <taxon>Tritrichomonas</taxon>
    </lineage>
</organism>
<name>A0ABR2KBI3_9EUKA</name>
<keyword evidence="1 5" id="KW-0418">Kinase</keyword>
<keyword evidence="2 4" id="KW-0547">Nucleotide-binding</keyword>
<dbReference type="PANTHER" id="PTHR44329:SF214">
    <property type="entry name" value="PROTEIN KINASE DOMAIN-CONTAINING PROTEIN"/>
    <property type="match status" value="1"/>
</dbReference>
<keyword evidence="8" id="KW-1185">Reference proteome</keyword>
<dbReference type="Gene3D" id="1.10.510.10">
    <property type="entry name" value="Transferase(Phosphotransferase) domain 1"/>
    <property type="match status" value="1"/>
</dbReference>
<dbReference type="InterPro" id="IPR008271">
    <property type="entry name" value="Ser/Thr_kinase_AS"/>
</dbReference>
<dbReference type="PRINTS" id="PR00109">
    <property type="entry name" value="TYRKINASE"/>
</dbReference>
<keyword evidence="3 4" id="KW-0067">ATP-binding</keyword>
<dbReference type="EMBL" id="JAPFFF010000006">
    <property type="protein sequence ID" value="KAK8888253.1"/>
    <property type="molecule type" value="Genomic_DNA"/>
</dbReference>
<evidence type="ECO:0000259" key="6">
    <source>
        <dbReference type="PROSITE" id="PS50011"/>
    </source>
</evidence>
<dbReference type="PANTHER" id="PTHR44329">
    <property type="entry name" value="SERINE/THREONINE-PROTEIN KINASE TNNI3K-RELATED"/>
    <property type="match status" value="1"/>
</dbReference>
<evidence type="ECO:0000313" key="7">
    <source>
        <dbReference type="EMBL" id="KAK8888253.1"/>
    </source>
</evidence>
<dbReference type="InterPro" id="IPR001245">
    <property type="entry name" value="Ser-Thr/Tyr_kinase_cat_dom"/>
</dbReference>
<evidence type="ECO:0000256" key="1">
    <source>
        <dbReference type="ARBA" id="ARBA00022527"/>
    </source>
</evidence>
<comment type="similarity">
    <text evidence="5">Belongs to the protein kinase superfamily.</text>
</comment>
<keyword evidence="1 5" id="KW-0808">Transferase</keyword>
<dbReference type="SUPFAM" id="SSF56112">
    <property type="entry name" value="Protein kinase-like (PK-like)"/>
    <property type="match status" value="1"/>
</dbReference>
<dbReference type="InterPro" id="IPR051681">
    <property type="entry name" value="Ser/Thr_Kinases-Pseudokinases"/>
</dbReference>
<proteinExistence type="inferred from homology"/>
<dbReference type="Pfam" id="PF07714">
    <property type="entry name" value="PK_Tyr_Ser-Thr"/>
    <property type="match status" value="1"/>
</dbReference>
<dbReference type="PROSITE" id="PS00108">
    <property type="entry name" value="PROTEIN_KINASE_ST"/>
    <property type="match status" value="1"/>
</dbReference>
<protein>
    <recommendedName>
        <fullName evidence="6">Protein kinase domain-containing protein</fullName>
    </recommendedName>
</protein>
<gene>
    <name evidence="7" type="ORF">M9Y10_039318</name>
</gene>
<evidence type="ECO:0000256" key="5">
    <source>
        <dbReference type="RuleBase" id="RU000304"/>
    </source>
</evidence>
<dbReference type="PROSITE" id="PS50011">
    <property type="entry name" value="PROTEIN_KINASE_DOM"/>
    <property type="match status" value="1"/>
</dbReference>
<accession>A0ABR2KBI3</accession>